<feature type="domain" description="RCK C-terminal" evidence="1">
    <location>
        <begin position="1"/>
        <end position="46"/>
    </location>
</feature>
<dbReference type="SUPFAM" id="SSF116726">
    <property type="entry name" value="TrkA C-terminal domain-like"/>
    <property type="match status" value="2"/>
</dbReference>
<dbReference type="AlphaFoldDB" id="A0A645HMS2"/>
<proteinExistence type="predicted"/>
<protein>
    <recommendedName>
        <fullName evidence="1">RCK C-terminal domain-containing protein</fullName>
    </recommendedName>
</protein>
<feature type="domain" description="RCK C-terminal" evidence="1">
    <location>
        <begin position="47"/>
        <end position="115"/>
    </location>
</feature>
<organism evidence="2">
    <name type="scientific">bioreactor metagenome</name>
    <dbReference type="NCBI Taxonomy" id="1076179"/>
    <lineage>
        <taxon>unclassified sequences</taxon>
        <taxon>metagenomes</taxon>
        <taxon>ecological metagenomes</taxon>
    </lineage>
</organism>
<comment type="caution">
    <text evidence="2">The sequence shown here is derived from an EMBL/GenBank/DDBJ whole genome shotgun (WGS) entry which is preliminary data.</text>
</comment>
<dbReference type="InterPro" id="IPR036721">
    <property type="entry name" value="RCK_C_sf"/>
</dbReference>
<dbReference type="GO" id="GO:0006813">
    <property type="term" value="P:potassium ion transport"/>
    <property type="evidence" value="ECO:0007669"/>
    <property type="project" value="InterPro"/>
</dbReference>
<dbReference type="Gene3D" id="3.30.70.1450">
    <property type="entry name" value="Regulator of K+ conductance, C-terminal domain"/>
    <property type="match status" value="2"/>
</dbReference>
<dbReference type="EMBL" id="VSSQ01095942">
    <property type="protein sequence ID" value="MPN39866.1"/>
    <property type="molecule type" value="Genomic_DNA"/>
</dbReference>
<name>A0A645HMS2_9ZZZZ</name>
<accession>A0A645HMS2</accession>
<dbReference type="InterPro" id="IPR006037">
    <property type="entry name" value="RCK_C"/>
</dbReference>
<evidence type="ECO:0000313" key="2">
    <source>
        <dbReference type="EMBL" id="MPN39866.1"/>
    </source>
</evidence>
<evidence type="ECO:0000259" key="1">
    <source>
        <dbReference type="PROSITE" id="PS51202"/>
    </source>
</evidence>
<dbReference type="PROSITE" id="PS51202">
    <property type="entry name" value="RCK_C"/>
    <property type="match status" value="2"/>
</dbReference>
<dbReference type="Pfam" id="PF02080">
    <property type="entry name" value="TrkA_C"/>
    <property type="match status" value="2"/>
</dbReference>
<dbReference type="GO" id="GO:0008324">
    <property type="term" value="F:monoatomic cation transmembrane transporter activity"/>
    <property type="evidence" value="ECO:0007669"/>
    <property type="project" value="InterPro"/>
</dbReference>
<sequence length="115" mass="12593">MHPWAGKALSAVLLPPDTILVLIQRGEEKIVPSGATDLRAGDILVLSAKAPCRFFGTQLYEKRIRAGDAWENKPILEILKKPGVLIVMIKRSDGIIIPKGDTVLRADDVLVINRS</sequence>
<gene>
    <name evidence="2" type="ORF">SDC9_187400</name>
</gene>
<reference evidence="2" key="1">
    <citation type="submission" date="2019-08" db="EMBL/GenBank/DDBJ databases">
        <authorList>
            <person name="Kucharzyk K."/>
            <person name="Murdoch R.W."/>
            <person name="Higgins S."/>
            <person name="Loffler F."/>
        </authorList>
    </citation>
    <scope>NUCLEOTIDE SEQUENCE</scope>
</reference>